<proteinExistence type="predicted"/>
<dbReference type="Gene3D" id="1.10.1750.10">
    <property type="match status" value="1"/>
</dbReference>
<accession>A0A7W6J6S0</accession>
<organism evidence="2 3">
    <name type="scientific">Gellertiella hungarica</name>
    <dbReference type="NCBI Taxonomy" id="1572859"/>
    <lineage>
        <taxon>Bacteria</taxon>
        <taxon>Pseudomonadati</taxon>
        <taxon>Pseudomonadota</taxon>
        <taxon>Alphaproteobacteria</taxon>
        <taxon>Hyphomicrobiales</taxon>
        <taxon>Rhizobiaceae</taxon>
        <taxon>Gellertiella</taxon>
    </lineage>
</organism>
<dbReference type="Proteomes" id="UP000528286">
    <property type="component" value="Unassembled WGS sequence"/>
</dbReference>
<name>A0A7W6J6S0_9HYPH</name>
<evidence type="ECO:0000259" key="1">
    <source>
        <dbReference type="SMART" id="SM00760"/>
    </source>
</evidence>
<dbReference type="SUPFAM" id="SSF48295">
    <property type="entry name" value="TrpR-like"/>
    <property type="match status" value="1"/>
</dbReference>
<dbReference type="SMART" id="SM00760">
    <property type="entry name" value="Bac_DnaA_C"/>
    <property type="match status" value="1"/>
</dbReference>
<comment type="caution">
    <text evidence="2">The sequence shown here is derived from an EMBL/GenBank/DDBJ whole genome shotgun (WGS) entry which is preliminary data.</text>
</comment>
<evidence type="ECO:0000313" key="3">
    <source>
        <dbReference type="Proteomes" id="UP000528286"/>
    </source>
</evidence>
<dbReference type="GO" id="GO:0006275">
    <property type="term" value="P:regulation of DNA replication"/>
    <property type="evidence" value="ECO:0007669"/>
    <property type="project" value="InterPro"/>
</dbReference>
<dbReference type="InterPro" id="IPR013159">
    <property type="entry name" value="DnaA_C"/>
</dbReference>
<reference evidence="2 3" key="1">
    <citation type="submission" date="2020-08" db="EMBL/GenBank/DDBJ databases">
        <title>Genomic Encyclopedia of Type Strains, Phase IV (KMG-IV): sequencing the most valuable type-strain genomes for metagenomic binning, comparative biology and taxonomic classification.</title>
        <authorList>
            <person name="Goeker M."/>
        </authorList>
    </citation>
    <scope>NUCLEOTIDE SEQUENCE [LARGE SCALE GENOMIC DNA]</scope>
    <source>
        <strain evidence="2 3">DSM 29853</strain>
    </source>
</reference>
<sequence>MPHSNPYFHPDRVPMLSHVLLAGVRARRGRVSSGAEALLAHGASFAGASAVPLRPVCRTVGKIASELISVTGDRIRFRTDRRRAACHARQIAIYVCHVALRIPQVDVAHGFGRDRTTVRHACAVVEDRRDDPVYDDFVAAVERLAVAVFEPAEGDFDAED</sequence>
<keyword evidence="3" id="KW-1185">Reference proteome</keyword>
<dbReference type="CDD" id="cd06571">
    <property type="entry name" value="Bac_DnaA_C"/>
    <property type="match status" value="1"/>
</dbReference>
<dbReference type="InterPro" id="IPR010921">
    <property type="entry name" value="Trp_repressor/repl_initiator"/>
</dbReference>
<dbReference type="Pfam" id="PF08299">
    <property type="entry name" value="Bac_DnaA_C"/>
    <property type="match status" value="1"/>
</dbReference>
<protein>
    <recommendedName>
        <fullName evidence="1">Chromosomal replication initiator DnaA C-terminal domain-containing protein</fullName>
    </recommendedName>
</protein>
<dbReference type="RefSeq" id="WP_246365443.1">
    <property type="nucleotide sequence ID" value="NZ_JACIEZ010000005.1"/>
</dbReference>
<dbReference type="GO" id="GO:0043565">
    <property type="term" value="F:sequence-specific DNA binding"/>
    <property type="evidence" value="ECO:0007669"/>
    <property type="project" value="InterPro"/>
</dbReference>
<dbReference type="EMBL" id="JACIEZ010000005">
    <property type="protein sequence ID" value="MBB4065757.1"/>
    <property type="molecule type" value="Genomic_DNA"/>
</dbReference>
<feature type="domain" description="Chromosomal replication initiator DnaA C-terminal" evidence="1">
    <location>
        <begin position="56"/>
        <end position="125"/>
    </location>
</feature>
<dbReference type="AlphaFoldDB" id="A0A7W6J6S0"/>
<evidence type="ECO:0000313" key="2">
    <source>
        <dbReference type="EMBL" id="MBB4065757.1"/>
    </source>
</evidence>
<dbReference type="GO" id="GO:0006270">
    <property type="term" value="P:DNA replication initiation"/>
    <property type="evidence" value="ECO:0007669"/>
    <property type="project" value="InterPro"/>
</dbReference>
<dbReference type="GO" id="GO:0005524">
    <property type="term" value="F:ATP binding"/>
    <property type="evidence" value="ECO:0007669"/>
    <property type="project" value="InterPro"/>
</dbReference>
<gene>
    <name evidence="2" type="ORF">GGR23_002964</name>
</gene>